<dbReference type="PIRSF" id="PIRSF011489">
    <property type="entry name" value="DUF479"/>
    <property type="match status" value="1"/>
</dbReference>
<dbReference type="PANTHER" id="PTHR38764">
    <property type="entry name" value="ACYL CARRIER PROTEIN PHOSPHODIESTERASE"/>
    <property type="match status" value="1"/>
</dbReference>
<keyword evidence="1" id="KW-0444">Lipid biosynthesis</keyword>
<accession>A0ABS5U9U1</accession>
<dbReference type="PANTHER" id="PTHR38764:SF1">
    <property type="entry name" value="ACYL CARRIER PROTEIN PHOSPHODIESTERASE"/>
    <property type="match status" value="1"/>
</dbReference>
<keyword evidence="5" id="KW-1185">Reference proteome</keyword>
<dbReference type="RefSeq" id="WP_214299414.1">
    <property type="nucleotide sequence ID" value="NZ_JAHDYS010000010.1"/>
</dbReference>
<dbReference type="Proteomes" id="UP000784128">
    <property type="component" value="Unassembled WGS sequence"/>
</dbReference>
<comment type="caution">
    <text evidence="4">The sequence shown here is derived from an EMBL/GenBank/DDBJ whole genome shotgun (WGS) entry which is preliminary data.</text>
</comment>
<evidence type="ECO:0000256" key="3">
    <source>
        <dbReference type="ARBA" id="ARBA00023098"/>
    </source>
</evidence>
<evidence type="ECO:0000256" key="2">
    <source>
        <dbReference type="ARBA" id="ARBA00022801"/>
    </source>
</evidence>
<evidence type="ECO:0000256" key="1">
    <source>
        <dbReference type="ARBA" id="ARBA00022516"/>
    </source>
</evidence>
<evidence type="ECO:0000313" key="4">
    <source>
        <dbReference type="EMBL" id="MBT1072446.1"/>
    </source>
</evidence>
<protein>
    <submittedName>
        <fullName evidence="4">DUF479 domain-containing protein</fullName>
    </submittedName>
</protein>
<name>A0ABS5U9U1_9BACT</name>
<evidence type="ECO:0000313" key="5">
    <source>
        <dbReference type="Proteomes" id="UP000784128"/>
    </source>
</evidence>
<proteinExistence type="predicted"/>
<gene>
    <name evidence="4" type="ORF">KJB30_11660</name>
</gene>
<dbReference type="InterPro" id="IPR007431">
    <property type="entry name" value="ACP_PD"/>
</dbReference>
<reference evidence="4 5" key="1">
    <citation type="submission" date="2021-05" db="EMBL/GenBank/DDBJ databases">
        <title>The draft genome of Geobacter chapellei DSM 13688.</title>
        <authorList>
            <person name="Xu Z."/>
            <person name="Masuda Y."/>
            <person name="Itoh H."/>
            <person name="Senoo K."/>
        </authorList>
    </citation>
    <scope>NUCLEOTIDE SEQUENCE [LARGE SCALE GENOMIC DNA]</scope>
    <source>
        <strain evidence="4 5">DSM 13688</strain>
    </source>
</reference>
<keyword evidence="3" id="KW-0443">Lipid metabolism</keyword>
<dbReference type="EMBL" id="JAHDYS010000010">
    <property type="protein sequence ID" value="MBT1072446.1"/>
    <property type="molecule type" value="Genomic_DNA"/>
</dbReference>
<keyword evidence="2" id="KW-0378">Hydrolase</keyword>
<organism evidence="4 5">
    <name type="scientific">Pelotalea chapellei</name>
    <dbReference type="NCBI Taxonomy" id="44671"/>
    <lineage>
        <taxon>Bacteria</taxon>
        <taxon>Pseudomonadati</taxon>
        <taxon>Thermodesulfobacteriota</taxon>
        <taxon>Desulfuromonadia</taxon>
        <taxon>Geobacterales</taxon>
        <taxon>Geobacteraceae</taxon>
        <taxon>Pelotalea</taxon>
    </lineage>
</organism>
<dbReference type="Pfam" id="PF04336">
    <property type="entry name" value="ACP_PD"/>
    <property type="match status" value="1"/>
</dbReference>
<sequence length="203" mass="24044">MNFLFHLYLSGDDPDILTGNLMGDFVKGRISEEYPEGLRAGMTLHRHIDSFAQDQELFRRSRNRIDSRFGLWRGVLVDLFYDHFLARDWLLYSEMPLPAYLQEVRRVVEVRYRLLPERMQGVLPMMFEEWLPSYGEVEGIGRVLERMARRVRRANPLAGAECELVRNYAELRNDFREFLPLVREFAKNFRQTCSCHDESLCSV</sequence>